<feature type="domain" description="BED-type" evidence="6">
    <location>
        <begin position="134"/>
        <end position="206"/>
    </location>
</feature>
<sequence length="220" mass="25744">LARKISSWWNVDYVDVSSYEELYTWLVSLRFQANLKAMFEGIFYCLWWSVWMFRNKILFEKDTPSQARIFDNIENDTIVEETPMINVDESDSGNDSEPSVVVTKGPKAQSSKRKRNDDKEAQEEEYEIYERTIKERAPIWQHFHPVRVKKDGLRRALCKFCNKTLAAHDANGTSGFHRHYPCPSNPIYVPQNQVQQQTHLEFKKNPSGVVYKLGNMMKVG</sequence>
<evidence type="ECO:0000313" key="7">
    <source>
        <dbReference type="EMBL" id="GJT00937.1"/>
    </source>
</evidence>
<dbReference type="Pfam" id="PF02892">
    <property type="entry name" value="zf-BED"/>
    <property type="match status" value="1"/>
</dbReference>
<feature type="region of interest" description="Disordered" evidence="5">
    <location>
        <begin position="84"/>
        <end position="123"/>
    </location>
</feature>
<keyword evidence="8" id="KW-1185">Reference proteome</keyword>
<accession>A0ABQ5AH50</accession>
<dbReference type="PANTHER" id="PTHR34396">
    <property type="entry name" value="OS03G0264950 PROTEIN-RELATED"/>
    <property type="match status" value="1"/>
</dbReference>
<evidence type="ECO:0000256" key="1">
    <source>
        <dbReference type="ARBA" id="ARBA00022723"/>
    </source>
</evidence>
<dbReference type="SUPFAM" id="SSF57667">
    <property type="entry name" value="beta-beta-alpha zinc fingers"/>
    <property type="match status" value="1"/>
</dbReference>
<feature type="non-terminal residue" evidence="7">
    <location>
        <position position="1"/>
    </location>
</feature>
<dbReference type="Proteomes" id="UP001151760">
    <property type="component" value="Unassembled WGS sequence"/>
</dbReference>
<protein>
    <submittedName>
        <fullName evidence="7">RNA-directed DNA polymerase, eukaryota</fullName>
    </submittedName>
</protein>
<keyword evidence="7" id="KW-0548">Nucleotidyltransferase</keyword>
<dbReference type="GO" id="GO:0003964">
    <property type="term" value="F:RNA-directed DNA polymerase activity"/>
    <property type="evidence" value="ECO:0007669"/>
    <property type="project" value="UniProtKB-KW"/>
</dbReference>
<keyword evidence="7" id="KW-0808">Transferase</keyword>
<evidence type="ECO:0000256" key="4">
    <source>
        <dbReference type="PROSITE-ProRule" id="PRU00027"/>
    </source>
</evidence>
<dbReference type="PROSITE" id="PS50808">
    <property type="entry name" value="ZF_BED"/>
    <property type="match status" value="1"/>
</dbReference>
<reference evidence="7" key="1">
    <citation type="journal article" date="2022" name="Int. J. Mol. Sci.">
        <title>Draft Genome of Tanacetum Coccineum: Genomic Comparison of Closely Related Tanacetum-Family Plants.</title>
        <authorList>
            <person name="Yamashiro T."/>
            <person name="Shiraishi A."/>
            <person name="Nakayama K."/>
            <person name="Satake H."/>
        </authorList>
    </citation>
    <scope>NUCLEOTIDE SEQUENCE</scope>
</reference>
<dbReference type="InterPro" id="IPR053031">
    <property type="entry name" value="Cuticle_assoc_protein"/>
</dbReference>
<keyword evidence="3" id="KW-0862">Zinc</keyword>
<dbReference type="InterPro" id="IPR036236">
    <property type="entry name" value="Znf_C2H2_sf"/>
</dbReference>
<comment type="caution">
    <text evidence="7">The sequence shown here is derived from an EMBL/GenBank/DDBJ whole genome shotgun (WGS) entry which is preliminary data.</text>
</comment>
<dbReference type="InterPro" id="IPR003656">
    <property type="entry name" value="Znf_BED"/>
</dbReference>
<gene>
    <name evidence="7" type="ORF">Tco_0822106</name>
</gene>
<dbReference type="SMART" id="SM00614">
    <property type="entry name" value="ZnF_BED"/>
    <property type="match status" value="1"/>
</dbReference>
<evidence type="ECO:0000259" key="6">
    <source>
        <dbReference type="PROSITE" id="PS50808"/>
    </source>
</evidence>
<dbReference type="PANTHER" id="PTHR34396:SF25">
    <property type="entry name" value="BOUNDARY ELEMENT ASSOCIATED FACTOR"/>
    <property type="match status" value="1"/>
</dbReference>
<name>A0ABQ5AH50_9ASTR</name>
<dbReference type="EMBL" id="BQNB010012234">
    <property type="protein sequence ID" value="GJT00937.1"/>
    <property type="molecule type" value="Genomic_DNA"/>
</dbReference>
<evidence type="ECO:0000313" key="8">
    <source>
        <dbReference type="Proteomes" id="UP001151760"/>
    </source>
</evidence>
<keyword evidence="1" id="KW-0479">Metal-binding</keyword>
<keyword evidence="7" id="KW-0695">RNA-directed DNA polymerase</keyword>
<keyword evidence="2 4" id="KW-0863">Zinc-finger</keyword>
<evidence type="ECO:0000256" key="2">
    <source>
        <dbReference type="ARBA" id="ARBA00022771"/>
    </source>
</evidence>
<organism evidence="7 8">
    <name type="scientific">Tanacetum coccineum</name>
    <dbReference type="NCBI Taxonomy" id="301880"/>
    <lineage>
        <taxon>Eukaryota</taxon>
        <taxon>Viridiplantae</taxon>
        <taxon>Streptophyta</taxon>
        <taxon>Embryophyta</taxon>
        <taxon>Tracheophyta</taxon>
        <taxon>Spermatophyta</taxon>
        <taxon>Magnoliopsida</taxon>
        <taxon>eudicotyledons</taxon>
        <taxon>Gunneridae</taxon>
        <taxon>Pentapetalae</taxon>
        <taxon>asterids</taxon>
        <taxon>campanulids</taxon>
        <taxon>Asterales</taxon>
        <taxon>Asteraceae</taxon>
        <taxon>Asteroideae</taxon>
        <taxon>Anthemideae</taxon>
        <taxon>Anthemidinae</taxon>
        <taxon>Tanacetum</taxon>
    </lineage>
</organism>
<proteinExistence type="predicted"/>
<evidence type="ECO:0000256" key="3">
    <source>
        <dbReference type="ARBA" id="ARBA00022833"/>
    </source>
</evidence>
<reference evidence="7" key="2">
    <citation type="submission" date="2022-01" db="EMBL/GenBank/DDBJ databases">
        <authorList>
            <person name="Yamashiro T."/>
            <person name="Shiraishi A."/>
            <person name="Satake H."/>
            <person name="Nakayama K."/>
        </authorList>
    </citation>
    <scope>NUCLEOTIDE SEQUENCE</scope>
</reference>
<evidence type="ECO:0000256" key="5">
    <source>
        <dbReference type="SAM" id="MobiDB-lite"/>
    </source>
</evidence>